<feature type="region of interest" description="Disordered" evidence="1">
    <location>
        <begin position="1"/>
        <end position="73"/>
    </location>
</feature>
<organism evidence="2">
    <name type="scientific">Papilio xuthus</name>
    <name type="common">Asian swallowtail butterfly</name>
    <dbReference type="NCBI Taxonomy" id="66420"/>
    <lineage>
        <taxon>Eukaryota</taxon>
        <taxon>Metazoa</taxon>
        <taxon>Ecdysozoa</taxon>
        <taxon>Arthropoda</taxon>
        <taxon>Hexapoda</taxon>
        <taxon>Insecta</taxon>
        <taxon>Pterygota</taxon>
        <taxon>Neoptera</taxon>
        <taxon>Endopterygota</taxon>
        <taxon>Lepidoptera</taxon>
        <taxon>Glossata</taxon>
        <taxon>Ditrysia</taxon>
        <taxon>Papilionoidea</taxon>
        <taxon>Papilionidae</taxon>
        <taxon>Papilioninae</taxon>
        <taxon>Papilio</taxon>
    </lineage>
</organism>
<dbReference type="Proteomes" id="UP000694872">
    <property type="component" value="Unplaced"/>
</dbReference>
<gene>
    <name evidence="2" type="primary">LOC106117522</name>
</gene>
<dbReference type="AlphaFoldDB" id="A0AAJ6Z8N7"/>
<dbReference type="RefSeq" id="XP_013167337.1">
    <property type="nucleotide sequence ID" value="XM_013311883.1"/>
</dbReference>
<name>A0AAJ6Z8N7_PAPXU</name>
<evidence type="ECO:0000256" key="1">
    <source>
        <dbReference type="SAM" id="MobiDB-lite"/>
    </source>
</evidence>
<evidence type="ECO:0000313" key="2">
    <source>
        <dbReference type="RefSeq" id="XP_013167337.1"/>
    </source>
</evidence>
<dbReference type="GeneID" id="106117522"/>
<dbReference type="KEGG" id="pxu:106117522"/>
<sequence>MSSSDDLNTGRGRRWRHRKQDDSDDEEGSCDSIKNTESKKSVTTSVYSGDFTDCSERNVNSSRDSYDTDWEESDDNVSITSCQLHRVHSRVNIPRQSVTSLVDSEMNLIGRVEEQQNFANASSTSMK</sequence>
<proteinExistence type="predicted"/>
<reference evidence="2" key="1">
    <citation type="submission" date="2025-08" db="UniProtKB">
        <authorList>
            <consortium name="RefSeq"/>
        </authorList>
    </citation>
    <scope>IDENTIFICATION</scope>
</reference>
<protein>
    <submittedName>
        <fullName evidence="2">Uncharacterized protein LOC106117522</fullName>
    </submittedName>
</protein>
<accession>A0AAJ6Z8N7</accession>